<evidence type="ECO:0000259" key="4">
    <source>
        <dbReference type="Pfam" id="PF07707"/>
    </source>
</evidence>
<keyword evidence="5" id="KW-1185">Reference proteome</keyword>
<evidence type="ECO:0000313" key="6">
    <source>
        <dbReference type="WBParaSite" id="SSTP_0000686000.1"/>
    </source>
</evidence>
<dbReference type="Pfam" id="PF00651">
    <property type="entry name" value="BTB"/>
    <property type="match status" value="1"/>
</dbReference>
<reference evidence="6" key="1">
    <citation type="submission" date="2015-08" db="UniProtKB">
        <authorList>
            <consortium name="WormBaseParasite"/>
        </authorList>
    </citation>
    <scope>IDENTIFICATION</scope>
</reference>
<keyword evidence="2" id="KW-0677">Repeat</keyword>
<protein>
    <submittedName>
        <fullName evidence="6 7">BACK domain-containing protein</fullName>
    </submittedName>
</protein>
<evidence type="ECO:0000313" key="5">
    <source>
        <dbReference type="Proteomes" id="UP000035681"/>
    </source>
</evidence>
<dbReference type="AlphaFoldDB" id="A0A0K0EBI8"/>
<dbReference type="PANTHER" id="PTHR45632">
    <property type="entry name" value="LD33804P"/>
    <property type="match status" value="1"/>
</dbReference>
<evidence type="ECO:0000259" key="3">
    <source>
        <dbReference type="Pfam" id="PF00651"/>
    </source>
</evidence>
<feature type="domain" description="BTB" evidence="3">
    <location>
        <begin position="89"/>
        <end position="169"/>
    </location>
</feature>
<evidence type="ECO:0000256" key="1">
    <source>
        <dbReference type="ARBA" id="ARBA00022441"/>
    </source>
</evidence>
<sequence>MALLMTCNEEEIVPSSFHEKTTTLIKKERAGCPMKHSDGSYIFWNDKNNSIRILSPSIQEEIMRLETLTQETGKSLSITCIKKNDKEKEKVYSDMLLLDSHYIKRLVQKKKTKDLVLSLENYECKTIERFVQFLRTGKIKFNLDKCSEFLKLATNLEMPKFTDLIETSIICHADKSLVILKNCLNQFSDIGNLVSIRSQNILMTMANFKLTEMVATELILKLSPGALKMYLSNDDLPITSEAIVFKIVIYYIVKGNNQQYVDALLDAVRYNNLSPEDVEEIKETVERYNDSYIKAVMNRYYNDLKSNNEDSPVIIYRNSHNLCIRHGNDNDINGIITELETIFISQKKEEAKMFNY</sequence>
<proteinExistence type="predicted"/>
<dbReference type="InterPro" id="IPR000210">
    <property type="entry name" value="BTB/POZ_dom"/>
</dbReference>
<dbReference type="Proteomes" id="UP000035681">
    <property type="component" value="Unplaced"/>
</dbReference>
<dbReference type="Pfam" id="PF07707">
    <property type="entry name" value="BACK"/>
    <property type="match status" value="1"/>
</dbReference>
<evidence type="ECO:0000256" key="2">
    <source>
        <dbReference type="ARBA" id="ARBA00022737"/>
    </source>
</evidence>
<dbReference type="InterPro" id="IPR011705">
    <property type="entry name" value="BACK"/>
</dbReference>
<dbReference type="STRING" id="6248.A0A0K0EBI8"/>
<accession>A0A0K0EBI8</accession>
<keyword evidence="1" id="KW-0880">Kelch repeat</keyword>
<dbReference type="WBParaSite" id="TCONS_00005229.p1">
    <property type="protein sequence ID" value="TCONS_00005229.p1"/>
    <property type="gene ID" value="XLOC_003559"/>
</dbReference>
<dbReference type="InterPro" id="IPR011333">
    <property type="entry name" value="SKP1/BTB/POZ_sf"/>
</dbReference>
<dbReference type="Gene3D" id="3.30.710.10">
    <property type="entry name" value="Potassium Channel Kv1.1, Chain A"/>
    <property type="match status" value="1"/>
</dbReference>
<dbReference type="Gene3D" id="1.25.40.420">
    <property type="match status" value="1"/>
</dbReference>
<organism evidence="6">
    <name type="scientific">Strongyloides stercoralis</name>
    <name type="common">Threadworm</name>
    <dbReference type="NCBI Taxonomy" id="6248"/>
    <lineage>
        <taxon>Eukaryota</taxon>
        <taxon>Metazoa</taxon>
        <taxon>Ecdysozoa</taxon>
        <taxon>Nematoda</taxon>
        <taxon>Chromadorea</taxon>
        <taxon>Rhabditida</taxon>
        <taxon>Tylenchina</taxon>
        <taxon>Panagrolaimomorpha</taxon>
        <taxon>Strongyloidoidea</taxon>
        <taxon>Strongyloididae</taxon>
        <taxon>Strongyloides</taxon>
    </lineage>
</organism>
<evidence type="ECO:0000313" key="7">
    <source>
        <dbReference type="WBParaSite" id="TCONS_00005229.p1"/>
    </source>
</evidence>
<dbReference type="WBParaSite" id="SSTP_0000686000.1">
    <property type="protein sequence ID" value="SSTP_0000686000.1"/>
    <property type="gene ID" value="SSTP_0000686000"/>
</dbReference>
<dbReference type="PANTHER" id="PTHR45632:SF3">
    <property type="entry name" value="KELCH-LIKE PROTEIN 32"/>
    <property type="match status" value="1"/>
</dbReference>
<name>A0A0K0EBI8_STRER</name>
<feature type="domain" description="BACK" evidence="4">
    <location>
        <begin position="186"/>
        <end position="280"/>
    </location>
</feature>